<evidence type="ECO:0000256" key="10">
    <source>
        <dbReference type="ARBA" id="ARBA00043962"/>
    </source>
</evidence>
<keyword evidence="4 11" id="KW-0645">Protease</keyword>
<evidence type="ECO:0000313" key="13">
    <source>
        <dbReference type="EMBL" id="KAF2677285.1"/>
    </source>
</evidence>
<feature type="signal peptide" evidence="11">
    <location>
        <begin position="1"/>
        <end position="16"/>
    </location>
</feature>
<gene>
    <name evidence="13" type="ORF">K458DRAFT_447102</name>
</gene>
<evidence type="ECO:0000256" key="7">
    <source>
        <dbReference type="ARBA" id="ARBA00022801"/>
    </source>
</evidence>
<keyword evidence="3" id="KW-0031">Aminopeptidase</keyword>
<comment type="cofactor">
    <cofactor evidence="1">
        <name>Zn(2+)</name>
        <dbReference type="ChEBI" id="CHEBI:29105"/>
    </cofactor>
</comment>
<dbReference type="GO" id="GO:0046872">
    <property type="term" value="F:metal ion binding"/>
    <property type="evidence" value="ECO:0007669"/>
    <property type="project" value="UniProtKB-KW"/>
</dbReference>
<evidence type="ECO:0000256" key="1">
    <source>
        <dbReference type="ARBA" id="ARBA00001947"/>
    </source>
</evidence>
<dbReference type="PANTHER" id="PTHR12147">
    <property type="entry name" value="METALLOPEPTIDASE M28 FAMILY MEMBER"/>
    <property type="match status" value="1"/>
</dbReference>
<evidence type="ECO:0000313" key="14">
    <source>
        <dbReference type="Proteomes" id="UP000799291"/>
    </source>
</evidence>
<evidence type="ECO:0000256" key="2">
    <source>
        <dbReference type="ARBA" id="ARBA00011245"/>
    </source>
</evidence>
<evidence type="ECO:0000256" key="5">
    <source>
        <dbReference type="ARBA" id="ARBA00022723"/>
    </source>
</evidence>
<keyword evidence="9" id="KW-1015">Disulfide bond</keyword>
<dbReference type="GO" id="GO:0004177">
    <property type="term" value="F:aminopeptidase activity"/>
    <property type="evidence" value="ECO:0007669"/>
    <property type="project" value="UniProtKB-KW"/>
</dbReference>
<keyword evidence="14" id="KW-1185">Reference proteome</keyword>
<dbReference type="SUPFAM" id="SSF53187">
    <property type="entry name" value="Zn-dependent exopeptidases"/>
    <property type="match status" value="1"/>
</dbReference>
<feature type="domain" description="Peptidase M28" evidence="12">
    <location>
        <begin position="155"/>
        <end position="363"/>
    </location>
</feature>
<comment type="similarity">
    <text evidence="10">Belongs to the peptidase M28 family. M28E subfamily.</text>
</comment>
<organism evidence="13 14">
    <name type="scientific">Lentithecium fluviatile CBS 122367</name>
    <dbReference type="NCBI Taxonomy" id="1168545"/>
    <lineage>
        <taxon>Eukaryota</taxon>
        <taxon>Fungi</taxon>
        <taxon>Dikarya</taxon>
        <taxon>Ascomycota</taxon>
        <taxon>Pezizomycotina</taxon>
        <taxon>Dothideomycetes</taxon>
        <taxon>Pleosporomycetidae</taxon>
        <taxon>Pleosporales</taxon>
        <taxon>Massarineae</taxon>
        <taxon>Lentitheciaceae</taxon>
        <taxon>Lentithecium</taxon>
    </lineage>
</organism>
<dbReference type="GO" id="GO:0008235">
    <property type="term" value="F:metalloexopeptidase activity"/>
    <property type="evidence" value="ECO:0007669"/>
    <property type="project" value="InterPro"/>
</dbReference>
<dbReference type="InterPro" id="IPR007484">
    <property type="entry name" value="Peptidase_M28"/>
</dbReference>
<protein>
    <recommendedName>
        <fullName evidence="11">Peptide hydrolase</fullName>
        <ecNumber evidence="11">3.4.-.-</ecNumber>
    </recommendedName>
</protein>
<evidence type="ECO:0000256" key="9">
    <source>
        <dbReference type="ARBA" id="ARBA00023157"/>
    </source>
</evidence>
<dbReference type="EC" id="3.4.-.-" evidence="11"/>
<sequence length="372" mass="39859">MRFSFCVAALAASVLALPTPDVETPKETFTVELADGERRQVTEAEKFALKADGKNFFDITEFLDFTPSSLTKRQTVTYPTTLTQGTSVRSLAAKLSSSNMQTNLQPFTEFNNRYYRASTGKQSSDWLLAKVKSYIPAGSVATAAQFTHSFTQSSVIAKIPGKGSKTVVVGAHQDSINGNSPSSGRAPGADDDGSGTVTILEAFRTLLTNSTIASGGAAQTIEFHWYAGEEGGLLGSQAIFSSYSSSGRNVVGMLNQDMTGYTAGYTSAGLTPKFGVITDNVSAALTTFTKRVITAYTIRAYADDECGYACSDHASATRYGFPSAMIFESEMKYENPYIHTTGDTISRVDFAHMVEHAKLVVGFVVELGFAVL</sequence>
<dbReference type="CDD" id="cd03879">
    <property type="entry name" value="M28_AAP"/>
    <property type="match status" value="1"/>
</dbReference>
<name>A0A6G1IGM7_9PLEO</name>
<keyword evidence="6 11" id="KW-0732">Signal</keyword>
<dbReference type="InterPro" id="IPR045175">
    <property type="entry name" value="M28_fam"/>
</dbReference>
<dbReference type="Gene3D" id="3.40.630.10">
    <property type="entry name" value="Zn peptidases"/>
    <property type="match status" value="1"/>
</dbReference>
<dbReference type="AlphaFoldDB" id="A0A6G1IGM7"/>
<keyword evidence="7 11" id="KW-0378">Hydrolase</keyword>
<accession>A0A6G1IGM7</accession>
<dbReference type="FunFam" id="3.40.630.10:FF:000042">
    <property type="entry name" value="Peptide hydrolase"/>
    <property type="match status" value="1"/>
</dbReference>
<evidence type="ECO:0000256" key="4">
    <source>
        <dbReference type="ARBA" id="ARBA00022670"/>
    </source>
</evidence>
<proteinExistence type="inferred from homology"/>
<dbReference type="GO" id="GO:0006508">
    <property type="term" value="P:proteolysis"/>
    <property type="evidence" value="ECO:0007669"/>
    <property type="project" value="UniProtKB-KW"/>
</dbReference>
<dbReference type="PANTHER" id="PTHR12147:SF56">
    <property type="entry name" value="AMINOPEPTIDASE YDR415C-RELATED"/>
    <property type="match status" value="1"/>
</dbReference>
<evidence type="ECO:0000259" key="12">
    <source>
        <dbReference type="Pfam" id="PF04389"/>
    </source>
</evidence>
<evidence type="ECO:0000256" key="8">
    <source>
        <dbReference type="ARBA" id="ARBA00022833"/>
    </source>
</evidence>
<comment type="subunit">
    <text evidence="2">Monomer.</text>
</comment>
<feature type="chain" id="PRO_5026379239" description="Peptide hydrolase" evidence="11">
    <location>
        <begin position="17"/>
        <end position="372"/>
    </location>
</feature>
<keyword evidence="5 11" id="KW-0479">Metal-binding</keyword>
<dbReference type="OrthoDB" id="2214at2759"/>
<evidence type="ECO:0000256" key="11">
    <source>
        <dbReference type="RuleBase" id="RU361240"/>
    </source>
</evidence>
<dbReference type="EMBL" id="MU005624">
    <property type="protein sequence ID" value="KAF2677285.1"/>
    <property type="molecule type" value="Genomic_DNA"/>
</dbReference>
<dbReference type="Pfam" id="PF04389">
    <property type="entry name" value="Peptidase_M28"/>
    <property type="match status" value="1"/>
</dbReference>
<reference evidence="13" key="1">
    <citation type="journal article" date="2020" name="Stud. Mycol.">
        <title>101 Dothideomycetes genomes: a test case for predicting lifestyles and emergence of pathogens.</title>
        <authorList>
            <person name="Haridas S."/>
            <person name="Albert R."/>
            <person name="Binder M."/>
            <person name="Bloem J."/>
            <person name="Labutti K."/>
            <person name="Salamov A."/>
            <person name="Andreopoulos B."/>
            <person name="Baker S."/>
            <person name="Barry K."/>
            <person name="Bills G."/>
            <person name="Bluhm B."/>
            <person name="Cannon C."/>
            <person name="Castanera R."/>
            <person name="Culley D."/>
            <person name="Daum C."/>
            <person name="Ezra D."/>
            <person name="Gonzalez J."/>
            <person name="Henrissat B."/>
            <person name="Kuo A."/>
            <person name="Liang C."/>
            <person name="Lipzen A."/>
            <person name="Lutzoni F."/>
            <person name="Magnuson J."/>
            <person name="Mondo S."/>
            <person name="Nolan M."/>
            <person name="Ohm R."/>
            <person name="Pangilinan J."/>
            <person name="Park H.-J."/>
            <person name="Ramirez L."/>
            <person name="Alfaro M."/>
            <person name="Sun H."/>
            <person name="Tritt A."/>
            <person name="Yoshinaga Y."/>
            <person name="Zwiers L.-H."/>
            <person name="Turgeon B."/>
            <person name="Goodwin S."/>
            <person name="Spatafora J."/>
            <person name="Crous P."/>
            <person name="Grigoriev I."/>
        </authorList>
    </citation>
    <scope>NUCLEOTIDE SEQUENCE</scope>
    <source>
        <strain evidence="13">CBS 122367</strain>
    </source>
</reference>
<evidence type="ECO:0000256" key="3">
    <source>
        <dbReference type="ARBA" id="ARBA00022438"/>
    </source>
</evidence>
<dbReference type="Proteomes" id="UP000799291">
    <property type="component" value="Unassembled WGS sequence"/>
</dbReference>
<keyword evidence="8 11" id="KW-0862">Zinc</keyword>
<evidence type="ECO:0000256" key="6">
    <source>
        <dbReference type="ARBA" id="ARBA00022729"/>
    </source>
</evidence>